<dbReference type="PANTHER" id="PTHR12681">
    <property type="entry name" value="ZINC FINGER-CONTAINING PROTEIN P48ZNF"/>
    <property type="match status" value="1"/>
</dbReference>
<sequence length="169" mass="19506">MLSVEETQSFALSMETRVDIKSDRVYFQFAIQYSNVYQADISRVITVRMPTVDSVPAYLESVHDEVTAVPNGGKDCIYRYALPPGYVLKSQMKALLEEEADKIAIEDEIENQWSRVVSLDQMLACSWMILMLMHLKITTEKKKLIRFIEMDDGRDMRKRLLIPISDFGV</sequence>
<dbReference type="AlphaFoldDB" id="A0AA88QZ95"/>
<name>A0AA88QZ95_9ASTE</name>
<evidence type="ECO:0000313" key="2">
    <source>
        <dbReference type="Proteomes" id="UP001187471"/>
    </source>
</evidence>
<dbReference type="GO" id="GO:0005829">
    <property type="term" value="C:cytosol"/>
    <property type="evidence" value="ECO:0007669"/>
    <property type="project" value="TreeGrafter"/>
</dbReference>
<dbReference type="Proteomes" id="UP001187471">
    <property type="component" value="Unassembled WGS sequence"/>
</dbReference>
<dbReference type="GO" id="GO:0003729">
    <property type="term" value="F:mRNA binding"/>
    <property type="evidence" value="ECO:0007669"/>
    <property type="project" value="TreeGrafter"/>
</dbReference>
<proteinExistence type="predicted"/>
<reference evidence="1" key="1">
    <citation type="submission" date="2022-12" db="EMBL/GenBank/DDBJ databases">
        <title>Draft genome assemblies for two species of Escallonia (Escalloniales).</title>
        <authorList>
            <person name="Chanderbali A."/>
            <person name="Dervinis C."/>
            <person name="Anghel I."/>
            <person name="Soltis D."/>
            <person name="Soltis P."/>
            <person name="Zapata F."/>
        </authorList>
    </citation>
    <scope>NUCLEOTIDE SEQUENCE</scope>
    <source>
        <strain evidence="1">UCBG92.1500</strain>
        <tissue evidence="1">Leaf</tissue>
    </source>
</reference>
<organism evidence="1 2">
    <name type="scientific">Escallonia rubra</name>
    <dbReference type="NCBI Taxonomy" id="112253"/>
    <lineage>
        <taxon>Eukaryota</taxon>
        <taxon>Viridiplantae</taxon>
        <taxon>Streptophyta</taxon>
        <taxon>Embryophyta</taxon>
        <taxon>Tracheophyta</taxon>
        <taxon>Spermatophyta</taxon>
        <taxon>Magnoliopsida</taxon>
        <taxon>eudicotyledons</taxon>
        <taxon>Gunneridae</taxon>
        <taxon>Pentapetalae</taxon>
        <taxon>asterids</taxon>
        <taxon>campanulids</taxon>
        <taxon>Escalloniales</taxon>
        <taxon>Escalloniaceae</taxon>
        <taxon>Escallonia</taxon>
    </lineage>
</organism>
<evidence type="ECO:0000313" key="1">
    <source>
        <dbReference type="EMBL" id="KAK2979338.1"/>
    </source>
</evidence>
<dbReference type="PANTHER" id="PTHR12681:SF0">
    <property type="entry name" value="ZINC FINGER CCCH DOMAIN-CONTAINING PROTEIN 15"/>
    <property type="match status" value="1"/>
</dbReference>
<accession>A0AA88QZ95</accession>
<dbReference type="SUPFAM" id="SSF81995">
    <property type="entry name" value="beta-sandwich domain of Sec23/24"/>
    <property type="match status" value="1"/>
</dbReference>
<protein>
    <submittedName>
        <fullName evidence="1">Uncharacterized protein</fullName>
    </submittedName>
</protein>
<dbReference type="GO" id="GO:0002181">
    <property type="term" value="P:cytoplasmic translation"/>
    <property type="evidence" value="ECO:0007669"/>
    <property type="project" value="TreeGrafter"/>
</dbReference>
<dbReference type="EMBL" id="JAVXUO010001771">
    <property type="protein sequence ID" value="KAK2979338.1"/>
    <property type="molecule type" value="Genomic_DNA"/>
</dbReference>
<keyword evidence="2" id="KW-1185">Reference proteome</keyword>
<comment type="caution">
    <text evidence="1">The sequence shown here is derived from an EMBL/GenBank/DDBJ whole genome shotgun (WGS) entry which is preliminary data.</text>
</comment>
<gene>
    <name evidence="1" type="ORF">RJ640_013302</name>
</gene>